<protein>
    <submittedName>
        <fullName evidence="15">Cadherin-related family member 1-like isoform X1</fullName>
    </submittedName>
</protein>
<comment type="subcellular location">
    <subcellularLocation>
        <location evidence="1">Membrane</location>
        <topology evidence="1">Single-pass membrane protein</topology>
    </subcellularLocation>
</comment>
<dbReference type="InterPro" id="IPR015919">
    <property type="entry name" value="Cadherin-like_sf"/>
</dbReference>
<dbReference type="PANTHER" id="PTHR24027">
    <property type="entry name" value="CADHERIN-23"/>
    <property type="match status" value="1"/>
</dbReference>
<feature type="domain" description="Cadherin" evidence="13">
    <location>
        <begin position="137"/>
        <end position="246"/>
    </location>
</feature>
<reference evidence="15" key="1">
    <citation type="submission" date="2025-08" db="UniProtKB">
        <authorList>
            <consortium name="RefSeq"/>
        </authorList>
    </citation>
    <scope>IDENTIFICATION</scope>
    <source>
        <tissue evidence="15">Gonad</tissue>
    </source>
</reference>
<evidence type="ECO:0000259" key="13">
    <source>
        <dbReference type="PROSITE" id="PS50268"/>
    </source>
</evidence>
<dbReference type="CDD" id="cd11304">
    <property type="entry name" value="Cadherin_repeat"/>
    <property type="match status" value="3"/>
</dbReference>
<evidence type="ECO:0000256" key="6">
    <source>
        <dbReference type="ARBA" id="ARBA00022889"/>
    </source>
</evidence>
<feature type="region of interest" description="Disordered" evidence="10">
    <location>
        <begin position="352"/>
        <end position="393"/>
    </location>
</feature>
<dbReference type="PRINTS" id="PR00205">
    <property type="entry name" value="CADHERIN"/>
</dbReference>
<dbReference type="Gene3D" id="2.60.40.60">
    <property type="entry name" value="Cadherins"/>
    <property type="match status" value="2"/>
</dbReference>
<organism evidence="14 15">
    <name type="scientific">Branchiostoma belcheri</name>
    <name type="common">Amphioxus</name>
    <dbReference type="NCBI Taxonomy" id="7741"/>
    <lineage>
        <taxon>Eukaryota</taxon>
        <taxon>Metazoa</taxon>
        <taxon>Chordata</taxon>
        <taxon>Cephalochordata</taxon>
        <taxon>Leptocardii</taxon>
        <taxon>Amphioxiformes</taxon>
        <taxon>Branchiostomatidae</taxon>
        <taxon>Branchiostoma</taxon>
    </lineage>
</organism>
<dbReference type="RefSeq" id="XP_019641878.1">
    <property type="nucleotide sequence ID" value="XM_019786319.1"/>
</dbReference>
<evidence type="ECO:0000313" key="14">
    <source>
        <dbReference type="Proteomes" id="UP000515135"/>
    </source>
</evidence>
<dbReference type="GO" id="GO:0016342">
    <property type="term" value="C:catenin complex"/>
    <property type="evidence" value="ECO:0007669"/>
    <property type="project" value="TreeGrafter"/>
</dbReference>
<evidence type="ECO:0000256" key="8">
    <source>
        <dbReference type="ARBA" id="ARBA00023136"/>
    </source>
</evidence>
<evidence type="ECO:0000256" key="12">
    <source>
        <dbReference type="SAM" id="SignalP"/>
    </source>
</evidence>
<dbReference type="GO" id="GO:0045296">
    <property type="term" value="F:cadherin binding"/>
    <property type="evidence" value="ECO:0007669"/>
    <property type="project" value="TreeGrafter"/>
</dbReference>
<dbReference type="InterPro" id="IPR020894">
    <property type="entry name" value="Cadherin_CS"/>
</dbReference>
<dbReference type="KEGG" id="bbel:109483330"/>
<keyword evidence="4" id="KW-0677">Repeat</keyword>
<evidence type="ECO:0000256" key="5">
    <source>
        <dbReference type="ARBA" id="ARBA00022837"/>
    </source>
</evidence>
<keyword evidence="3 12" id="KW-0732">Signal</keyword>
<evidence type="ECO:0000256" key="3">
    <source>
        <dbReference type="ARBA" id="ARBA00022729"/>
    </source>
</evidence>
<keyword evidence="8 11" id="KW-0472">Membrane</keyword>
<dbReference type="SUPFAM" id="SSF49313">
    <property type="entry name" value="Cadherin-like"/>
    <property type="match status" value="3"/>
</dbReference>
<dbReference type="InterPro" id="IPR039808">
    <property type="entry name" value="Cadherin"/>
</dbReference>
<dbReference type="PROSITE" id="PS50268">
    <property type="entry name" value="CADHERIN_2"/>
    <property type="match status" value="2"/>
</dbReference>
<evidence type="ECO:0000256" key="11">
    <source>
        <dbReference type="SAM" id="Phobius"/>
    </source>
</evidence>
<evidence type="ECO:0000256" key="7">
    <source>
        <dbReference type="ARBA" id="ARBA00022989"/>
    </source>
</evidence>
<dbReference type="GO" id="GO:0005509">
    <property type="term" value="F:calcium ion binding"/>
    <property type="evidence" value="ECO:0007669"/>
    <property type="project" value="UniProtKB-UniRule"/>
</dbReference>
<keyword evidence="7 11" id="KW-1133">Transmembrane helix</keyword>
<feature type="signal peptide" evidence="12">
    <location>
        <begin position="1"/>
        <end position="26"/>
    </location>
</feature>
<proteinExistence type="predicted"/>
<dbReference type="FunFam" id="2.60.40.60:FF:000124">
    <property type="entry name" value="Cadherin-related family member 1"/>
    <property type="match status" value="1"/>
</dbReference>
<evidence type="ECO:0000256" key="9">
    <source>
        <dbReference type="PROSITE-ProRule" id="PRU00043"/>
    </source>
</evidence>
<dbReference type="InterPro" id="IPR002126">
    <property type="entry name" value="Cadherin-like_dom"/>
</dbReference>
<keyword evidence="14" id="KW-1185">Reference proteome</keyword>
<dbReference type="GeneID" id="109483330"/>
<dbReference type="GO" id="GO:0008013">
    <property type="term" value="F:beta-catenin binding"/>
    <property type="evidence" value="ECO:0007669"/>
    <property type="project" value="TreeGrafter"/>
</dbReference>
<feature type="transmembrane region" description="Helical" evidence="11">
    <location>
        <begin position="292"/>
        <end position="318"/>
    </location>
</feature>
<accession>A0A6P4ZY97</accession>
<feature type="compositionally biased region" description="Polar residues" evidence="10">
    <location>
        <begin position="382"/>
        <end position="393"/>
    </location>
</feature>
<feature type="chain" id="PRO_5028056073" evidence="12">
    <location>
        <begin position="27"/>
        <end position="393"/>
    </location>
</feature>
<evidence type="ECO:0000256" key="2">
    <source>
        <dbReference type="ARBA" id="ARBA00022692"/>
    </source>
</evidence>
<gene>
    <name evidence="15" type="primary">LOC109483330</name>
</gene>
<dbReference type="OrthoDB" id="6510378at2759"/>
<keyword evidence="6" id="KW-0130">Cell adhesion</keyword>
<dbReference type="GO" id="GO:0016477">
    <property type="term" value="P:cell migration"/>
    <property type="evidence" value="ECO:0007669"/>
    <property type="project" value="TreeGrafter"/>
</dbReference>
<feature type="domain" description="Cadherin" evidence="13">
    <location>
        <begin position="33"/>
        <end position="136"/>
    </location>
</feature>
<keyword evidence="5 9" id="KW-0106">Calcium</keyword>
<dbReference type="Proteomes" id="UP000515135">
    <property type="component" value="Unplaced"/>
</dbReference>
<dbReference type="AlphaFoldDB" id="A0A6P4ZY97"/>
<evidence type="ECO:0000313" key="15">
    <source>
        <dbReference type="RefSeq" id="XP_019641878.1"/>
    </source>
</evidence>
<evidence type="ECO:0000256" key="4">
    <source>
        <dbReference type="ARBA" id="ARBA00022737"/>
    </source>
</evidence>
<name>A0A6P4ZY97_BRABE</name>
<sequence length="393" mass="42821">MGNTNLWREVVVLGVACILLRTGAKANQPPIITAGMENHQIPEDTLVGTTVYTLDATDADGDTLTYGVGQAYGVSGQVTNLFMVDPSTGVVTLRTQLDREQTDEYQITVTVSDGINQVSWYSSIFITDANDNSPVFQGIPYEVNVNENDIQQTSIFRVTATDADQGIRGTVSYYLEDGDETKFEVDRPTGVVNLREALDYEESPIHLVWIRAQDGGGSYRGNQVVQNSTTVLIVHVVDEDDEFPLFLGLPCSTHVNEDTPLGTSIITITAEDEDCGICNNTIIYCTDERDRIAISTVVGVAVGTTMLGILVGILATILAQRYCANLYKCPEAAADVDDERYDDVLAVRTDSRRSMGGNKVPMETQAAAHTPTDPDDNYQDLMPTTSNTYETGL</sequence>
<evidence type="ECO:0000256" key="1">
    <source>
        <dbReference type="ARBA" id="ARBA00004167"/>
    </source>
</evidence>
<dbReference type="SMART" id="SM00112">
    <property type="entry name" value="CA"/>
    <property type="match status" value="2"/>
</dbReference>
<dbReference type="GO" id="GO:0007156">
    <property type="term" value="P:homophilic cell adhesion via plasma membrane adhesion molecules"/>
    <property type="evidence" value="ECO:0007669"/>
    <property type="project" value="InterPro"/>
</dbReference>
<dbReference type="Pfam" id="PF00028">
    <property type="entry name" value="Cadherin"/>
    <property type="match status" value="2"/>
</dbReference>
<dbReference type="PANTHER" id="PTHR24027:SF422">
    <property type="entry name" value="CADHERIN DOMAIN-CONTAINING PROTEIN"/>
    <property type="match status" value="1"/>
</dbReference>
<evidence type="ECO:0000256" key="10">
    <source>
        <dbReference type="SAM" id="MobiDB-lite"/>
    </source>
</evidence>
<keyword evidence="2 11" id="KW-0812">Transmembrane</keyword>
<dbReference type="PROSITE" id="PS00232">
    <property type="entry name" value="CADHERIN_1"/>
    <property type="match status" value="1"/>
</dbReference>